<dbReference type="EMBL" id="KB932817">
    <property type="protein sequence ID" value="EOO03601.1"/>
    <property type="molecule type" value="Genomic_DNA"/>
</dbReference>
<dbReference type="RefSeq" id="XP_007911696.1">
    <property type="nucleotide sequence ID" value="XM_007913505.1"/>
</dbReference>
<dbReference type="HOGENOM" id="CLU_074897_0_1_1"/>
<proteinExistence type="predicted"/>
<sequence length="122" mass="14529">MDCRQAFDLAFHCQSPGGQWNAIYRYGSVRTCSDLWDDFWFCMRSKGYSGPMKEDLIREHYRKKEHAKYGPGKPSSEDIWEPRERKVEPGTVFNETYEQPDVSDAEWQQAEMERLRRIRQGL</sequence>
<reference evidence="2" key="1">
    <citation type="journal article" date="2013" name="Genome Announc.">
        <title>Draft genome sequence of the ascomycete Phaeoacremonium aleophilum strain UCR-PA7, a causal agent of the esca disease complex in grapevines.</title>
        <authorList>
            <person name="Blanco-Ulate B."/>
            <person name="Rolshausen P."/>
            <person name="Cantu D."/>
        </authorList>
    </citation>
    <scope>NUCLEOTIDE SEQUENCE [LARGE SCALE GENOMIC DNA]</scope>
    <source>
        <strain evidence="2">UCR-PA7</strain>
    </source>
</reference>
<evidence type="ECO:0000313" key="2">
    <source>
        <dbReference type="Proteomes" id="UP000014074"/>
    </source>
</evidence>
<keyword evidence="2" id="KW-1185">Reference proteome</keyword>
<dbReference type="Pfam" id="PF11326">
    <property type="entry name" value="PANTS-like"/>
    <property type="match status" value="1"/>
</dbReference>
<dbReference type="OrthoDB" id="2017405at2759"/>
<dbReference type="AlphaFoldDB" id="R8BW45"/>
<dbReference type="KEGG" id="tmn:UCRPA7_915"/>
<dbReference type="eggNOG" id="ENOG502S4MN">
    <property type="taxonomic scope" value="Eukaryota"/>
</dbReference>
<dbReference type="PANTHER" id="PTHR28052">
    <property type="entry name" value="UPF0545 PROTEIN C22ORF39"/>
    <property type="match status" value="1"/>
</dbReference>
<gene>
    <name evidence="1" type="ORF">UCRPA7_915</name>
</gene>
<dbReference type="InterPro" id="IPR021475">
    <property type="entry name" value="Pants/Emi1-like"/>
</dbReference>
<dbReference type="GeneID" id="19329848"/>
<dbReference type="Proteomes" id="UP000014074">
    <property type="component" value="Unassembled WGS sequence"/>
</dbReference>
<accession>R8BW45</accession>
<protein>
    <recommendedName>
        <fullName evidence="3">Early meiotic induction protein 1</fullName>
    </recommendedName>
</protein>
<organism evidence="1 2">
    <name type="scientific">Phaeoacremonium minimum (strain UCR-PA7)</name>
    <name type="common">Esca disease fungus</name>
    <name type="synonym">Togninia minima</name>
    <dbReference type="NCBI Taxonomy" id="1286976"/>
    <lineage>
        <taxon>Eukaryota</taxon>
        <taxon>Fungi</taxon>
        <taxon>Dikarya</taxon>
        <taxon>Ascomycota</taxon>
        <taxon>Pezizomycotina</taxon>
        <taxon>Sordariomycetes</taxon>
        <taxon>Sordariomycetidae</taxon>
        <taxon>Togniniales</taxon>
        <taxon>Togniniaceae</taxon>
        <taxon>Phaeoacremonium</taxon>
    </lineage>
</organism>
<evidence type="ECO:0008006" key="3">
    <source>
        <dbReference type="Google" id="ProtNLM"/>
    </source>
</evidence>
<dbReference type="PANTHER" id="PTHR28052:SF1">
    <property type="entry name" value="UPF0545 PROTEIN C22ORF39"/>
    <property type="match status" value="1"/>
</dbReference>
<name>R8BW45_PHAM7</name>
<evidence type="ECO:0000313" key="1">
    <source>
        <dbReference type="EMBL" id="EOO03601.1"/>
    </source>
</evidence>